<dbReference type="SMART" id="SM00066">
    <property type="entry name" value="GAL4"/>
    <property type="match status" value="1"/>
</dbReference>
<dbReference type="CDD" id="cd12148">
    <property type="entry name" value="fungal_TF_MHR"/>
    <property type="match status" value="1"/>
</dbReference>
<gene>
    <name evidence="4" type="ORF">VTL71DRAFT_13861</name>
</gene>
<dbReference type="InterPro" id="IPR001138">
    <property type="entry name" value="Zn2Cys6_DnaBD"/>
</dbReference>
<evidence type="ECO:0000313" key="4">
    <source>
        <dbReference type="EMBL" id="KAL2070835.1"/>
    </source>
</evidence>
<sequence>MATPFSARPRKRTAHACDACRMRKSRCDGRQPCSWCTEQEVDCLYNQQQLPTNVNQGKSDKILETVLRMDGLLRSIHENLVRRTFFRGRKQRAISSPRFSDPSSPESNDFAKVANATIPSTHISATENLLSSNIAAPYTSLGAQFRPIFQLESRSPALPFQPRSIRPVFTVSEAESLLTSFQTNVNFWYPTMSRPTLQNLFERVRNGFVENTCEDCAALLVMALGAASELVNLVHGSIDGEGKNQGFEGRQQQSELMTMASVCFDEAMKLLNVAYMEVSTIATQCVFLAAIYCSFLQRPLQTWGHLNTAATKCRSLLAYGTGRGNIEDDECIRRIFWSCYIIESDLISELSHLPQSGVAEVESSVPLPGPLQTHFTESETESSALYFLSCISIRRLLNRVHHLLYASTSSPSQPQNPSNPDASLHNLILELDRQLSLWHDTLPPFLHFSEDTRECSNPHAAFLRQRFLACKSVIYRPYVEIVLNGRGQGEGEFDMETIENAKRCLMASCDHIANLRSFSQTVMIDTWICALSMTSTMFILLVSITNPSLRQHLLAYRAQNMAIPDFGSHLRSLLNSWTAIMPQKSPSILQSVRLISEIEGLIREVL</sequence>
<dbReference type="PROSITE" id="PS00463">
    <property type="entry name" value="ZN2_CY6_FUNGAL_1"/>
    <property type="match status" value="1"/>
</dbReference>
<evidence type="ECO:0000313" key="5">
    <source>
        <dbReference type="Proteomes" id="UP001595075"/>
    </source>
</evidence>
<dbReference type="PANTHER" id="PTHR47785">
    <property type="entry name" value="ZN(II)2CYS6 TRANSCRIPTION FACTOR (EUROFUNG)-RELATED-RELATED"/>
    <property type="match status" value="1"/>
</dbReference>
<protein>
    <recommendedName>
        <fullName evidence="3">Zn(2)-C6 fungal-type domain-containing protein</fullName>
    </recommendedName>
</protein>
<dbReference type="SUPFAM" id="SSF57701">
    <property type="entry name" value="Zn2/Cys6 DNA-binding domain"/>
    <property type="match status" value="1"/>
</dbReference>
<dbReference type="Pfam" id="PF04082">
    <property type="entry name" value="Fungal_trans"/>
    <property type="match status" value="1"/>
</dbReference>
<reference evidence="4 5" key="1">
    <citation type="journal article" date="2024" name="Commun. Biol.">
        <title>Comparative genomic analysis of thermophilic fungi reveals convergent evolutionary adaptations and gene losses.</title>
        <authorList>
            <person name="Steindorff A.S."/>
            <person name="Aguilar-Pontes M.V."/>
            <person name="Robinson A.J."/>
            <person name="Andreopoulos B."/>
            <person name="LaButti K."/>
            <person name="Kuo A."/>
            <person name="Mondo S."/>
            <person name="Riley R."/>
            <person name="Otillar R."/>
            <person name="Haridas S."/>
            <person name="Lipzen A."/>
            <person name="Grimwood J."/>
            <person name="Schmutz J."/>
            <person name="Clum A."/>
            <person name="Reid I.D."/>
            <person name="Moisan M.C."/>
            <person name="Butler G."/>
            <person name="Nguyen T.T.M."/>
            <person name="Dewar K."/>
            <person name="Conant G."/>
            <person name="Drula E."/>
            <person name="Henrissat B."/>
            <person name="Hansel C."/>
            <person name="Singer S."/>
            <person name="Hutchinson M.I."/>
            <person name="de Vries R.P."/>
            <person name="Natvig D.O."/>
            <person name="Powell A.J."/>
            <person name="Tsang A."/>
            <person name="Grigoriev I.V."/>
        </authorList>
    </citation>
    <scope>NUCLEOTIDE SEQUENCE [LARGE SCALE GENOMIC DNA]</scope>
    <source>
        <strain evidence="4 5">CBS 494.80</strain>
    </source>
</reference>
<evidence type="ECO:0000256" key="1">
    <source>
        <dbReference type="ARBA" id="ARBA00022723"/>
    </source>
</evidence>
<dbReference type="InterPro" id="IPR036864">
    <property type="entry name" value="Zn2-C6_fun-type_DNA-bd_sf"/>
</dbReference>
<evidence type="ECO:0000259" key="3">
    <source>
        <dbReference type="PROSITE" id="PS50048"/>
    </source>
</evidence>
<dbReference type="CDD" id="cd00067">
    <property type="entry name" value="GAL4"/>
    <property type="match status" value="1"/>
</dbReference>
<comment type="caution">
    <text evidence="4">The sequence shown here is derived from an EMBL/GenBank/DDBJ whole genome shotgun (WGS) entry which is preliminary data.</text>
</comment>
<dbReference type="PROSITE" id="PS50048">
    <property type="entry name" value="ZN2_CY6_FUNGAL_2"/>
    <property type="match status" value="1"/>
</dbReference>
<keyword evidence="2" id="KW-0539">Nucleus</keyword>
<accession>A0ABR4CLL1</accession>
<dbReference type="PANTHER" id="PTHR47785:SF1">
    <property type="entry name" value="TRANSCRIPTION FACTOR, PUTATIVE (AFU_ORTHOLOGUE AFUA_5G14530)-RELATED"/>
    <property type="match status" value="1"/>
</dbReference>
<evidence type="ECO:0000256" key="2">
    <source>
        <dbReference type="ARBA" id="ARBA00023242"/>
    </source>
</evidence>
<dbReference type="EMBL" id="JAZHXI010000006">
    <property type="protein sequence ID" value="KAL2070835.1"/>
    <property type="molecule type" value="Genomic_DNA"/>
</dbReference>
<dbReference type="InterPro" id="IPR007219">
    <property type="entry name" value="XnlR_reg_dom"/>
</dbReference>
<dbReference type="InterPro" id="IPR053181">
    <property type="entry name" value="EcdB-like_regulator"/>
</dbReference>
<keyword evidence="5" id="KW-1185">Reference proteome</keyword>
<dbReference type="Pfam" id="PF00172">
    <property type="entry name" value="Zn_clus"/>
    <property type="match status" value="1"/>
</dbReference>
<organism evidence="4 5">
    <name type="scientific">Oculimacula yallundae</name>
    <dbReference type="NCBI Taxonomy" id="86028"/>
    <lineage>
        <taxon>Eukaryota</taxon>
        <taxon>Fungi</taxon>
        <taxon>Dikarya</taxon>
        <taxon>Ascomycota</taxon>
        <taxon>Pezizomycotina</taxon>
        <taxon>Leotiomycetes</taxon>
        <taxon>Helotiales</taxon>
        <taxon>Ploettnerulaceae</taxon>
        <taxon>Oculimacula</taxon>
    </lineage>
</organism>
<proteinExistence type="predicted"/>
<feature type="domain" description="Zn(2)-C6 fungal-type" evidence="3">
    <location>
        <begin position="16"/>
        <end position="45"/>
    </location>
</feature>
<name>A0ABR4CLL1_9HELO</name>
<dbReference type="Proteomes" id="UP001595075">
    <property type="component" value="Unassembled WGS sequence"/>
</dbReference>
<dbReference type="Gene3D" id="4.10.240.10">
    <property type="entry name" value="Zn(2)-C6 fungal-type DNA-binding domain"/>
    <property type="match status" value="1"/>
</dbReference>
<keyword evidence="1" id="KW-0479">Metal-binding</keyword>